<dbReference type="Gene3D" id="3.40.50.2300">
    <property type="match status" value="2"/>
</dbReference>
<keyword evidence="1" id="KW-0472">Membrane</keyword>
<dbReference type="InterPro" id="IPR007487">
    <property type="entry name" value="ABC_transpt-TYRBP-like"/>
</dbReference>
<sequence length="371" mass="41026">MITEKTISHAEPRSSRSRPTSCRLILIPWHRIITSVFRCLFSTLRISASPRAIAFCRFIGLLLCITAILSTFFDTAQAKERVEIAMVLWRGETEAEKGFREKLATSPDYEVVITAFDAGQNKEKLDKILAGLDHKRFRLAYTFGTMVTQAALQQTRDIPIIFNIVQRPVEGKVAASMEHPGGRATGASNLVPMDSAFRTLGTLMNIRKLGFVYSSHDPAPRYQLAEIRKQQKRFGFKTLEFPINGKEGIASTMKQVIDARVDAVIFPSDSFVKANASRIIGILNKHRIPSVVVIPEMVSENGALISLGPDYRTLGQLAADNALLVLKGRKPGDLPVRVVPQLAITINLATADRLGIHIPLQLLSVATVVKR</sequence>
<evidence type="ECO:0000256" key="1">
    <source>
        <dbReference type="SAM" id="Phobius"/>
    </source>
</evidence>
<dbReference type="PANTHER" id="PTHR35271:SF1">
    <property type="entry name" value="ABC TRANSPORTER, SUBSTRATE-BINDING LIPOPROTEIN"/>
    <property type="match status" value="1"/>
</dbReference>
<keyword evidence="1" id="KW-0812">Transmembrane</keyword>
<keyword evidence="1" id="KW-1133">Transmembrane helix</keyword>
<dbReference type="EMBL" id="FUWR01000012">
    <property type="protein sequence ID" value="SJZ99257.1"/>
    <property type="molecule type" value="Genomic_DNA"/>
</dbReference>
<dbReference type="PANTHER" id="PTHR35271">
    <property type="entry name" value="ABC TRANSPORTER, SUBSTRATE-BINDING LIPOPROTEIN-RELATED"/>
    <property type="match status" value="1"/>
</dbReference>
<keyword evidence="3" id="KW-1185">Reference proteome</keyword>
<dbReference type="OrthoDB" id="9776955at2"/>
<dbReference type="Proteomes" id="UP000190102">
    <property type="component" value="Unassembled WGS sequence"/>
</dbReference>
<organism evidence="2 3">
    <name type="scientific">Trichlorobacter thiogenes</name>
    <dbReference type="NCBI Taxonomy" id="115783"/>
    <lineage>
        <taxon>Bacteria</taxon>
        <taxon>Pseudomonadati</taxon>
        <taxon>Thermodesulfobacteriota</taxon>
        <taxon>Desulfuromonadia</taxon>
        <taxon>Geobacterales</taxon>
        <taxon>Geobacteraceae</taxon>
        <taxon>Trichlorobacter</taxon>
    </lineage>
</organism>
<dbReference type="AlphaFoldDB" id="A0A1T4Q6R6"/>
<dbReference type="STRING" id="115783.SAMN02745119_02253"/>
<dbReference type="Pfam" id="PF04392">
    <property type="entry name" value="ABC_sub_bind"/>
    <property type="match status" value="1"/>
</dbReference>
<evidence type="ECO:0000313" key="3">
    <source>
        <dbReference type="Proteomes" id="UP000190102"/>
    </source>
</evidence>
<proteinExistence type="predicted"/>
<gene>
    <name evidence="2" type="ORF">SAMN02745119_02253</name>
</gene>
<name>A0A1T4Q6R6_9BACT</name>
<feature type="transmembrane region" description="Helical" evidence="1">
    <location>
        <begin position="52"/>
        <end position="73"/>
    </location>
</feature>
<protein>
    <submittedName>
        <fullName evidence="2">Putative ABC transport system substrate-binding protein</fullName>
    </submittedName>
</protein>
<accession>A0A1T4Q6R6</accession>
<reference evidence="3" key="1">
    <citation type="submission" date="2017-02" db="EMBL/GenBank/DDBJ databases">
        <authorList>
            <person name="Varghese N."/>
            <person name="Submissions S."/>
        </authorList>
    </citation>
    <scope>NUCLEOTIDE SEQUENCE [LARGE SCALE GENOMIC DNA]</scope>
    <source>
        <strain evidence="3">ATCC BAA-34</strain>
    </source>
</reference>
<evidence type="ECO:0000313" key="2">
    <source>
        <dbReference type="EMBL" id="SJZ99257.1"/>
    </source>
</evidence>
<dbReference type="CDD" id="cd06325">
    <property type="entry name" value="PBP1_ABC_unchar_transporter"/>
    <property type="match status" value="1"/>
</dbReference>